<dbReference type="PROSITE" id="PS51483">
    <property type="entry name" value="B5"/>
    <property type="match status" value="1"/>
</dbReference>
<feature type="domain" description="B5" evidence="12">
    <location>
        <begin position="327"/>
        <end position="402"/>
    </location>
</feature>
<evidence type="ECO:0000259" key="12">
    <source>
        <dbReference type="PROSITE" id="PS51483"/>
    </source>
</evidence>
<evidence type="ECO:0000256" key="4">
    <source>
        <dbReference type="ARBA" id="ARBA00022723"/>
    </source>
</evidence>
<keyword evidence="14" id="KW-1185">Reference proteome</keyword>
<dbReference type="SUPFAM" id="SSF56037">
    <property type="entry name" value="PheT/TilS domain"/>
    <property type="match status" value="1"/>
</dbReference>
<keyword evidence="8" id="KW-0648">Protein biosynthesis</keyword>
<dbReference type="SUPFAM" id="SSF46955">
    <property type="entry name" value="Putative DNA-binding domain"/>
    <property type="match status" value="1"/>
</dbReference>
<dbReference type="Gene3D" id="3.30.56.10">
    <property type="match status" value="1"/>
</dbReference>
<comment type="cofactor">
    <cofactor evidence="1">
        <name>Mg(2+)</name>
        <dbReference type="ChEBI" id="CHEBI:18420"/>
    </cofactor>
</comment>
<dbReference type="PROSITE" id="PS51447">
    <property type="entry name" value="FDX_ACB"/>
    <property type="match status" value="1"/>
</dbReference>
<dbReference type="Proteomes" id="UP001153678">
    <property type="component" value="Unassembled WGS sequence"/>
</dbReference>
<dbReference type="SUPFAM" id="SSF54991">
    <property type="entry name" value="Anticodon-binding domain of PheRS"/>
    <property type="match status" value="1"/>
</dbReference>
<name>A0A9W4SZ00_9GLOM</name>
<evidence type="ECO:0000256" key="9">
    <source>
        <dbReference type="ARBA" id="ARBA00023146"/>
    </source>
</evidence>
<dbReference type="InterPro" id="IPR045060">
    <property type="entry name" value="Phe-tRNA-ligase_IIc_bsu"/>
</dbReference>
<evidence type="ECO:0000256" key="1">
    <source>
        <dbReference type="ARBA" id="ARBA00001946"/>
    </source>
</evidence>
<dbReference type="GO" id="GO:0000287">
    <property type="term" value="F:magnesium ion binding"/>
    <property type="evidence" value="ECO:0007669"/>
    <property type="project" value="InterPro"/>
</dbReference>
<evidence type="ECO:0000313" key="14">
    <source>
        <dbReference type="Proteomes" id="UP001153678"/>
    </source>
</evidence>
<dbReference type="EMBL" id="CAMKVN010003978">
    <property type="protein sequence ID" value="CAI2186030.1"/>
    <property type="molecule type" value="Genomic_DNA"/>
</dbReference>
<dbReference type="InterPro" id="IPR036690">
    <property type="entry name" value="Fdx_antiC-bd_sf"/>
</dbReference>
<keyword evidence="5" id="KW-0547">Nucleotide-binding</keyword>
<dbReference type="GO" id="GO:0006432">
    <property type="term" value="P:phenylalanyl-tRNA aminoacylation"/>
    <property type="evidence" value="ECO:0007669"/>
    <property type="project" value="InterPro"/>
</dbReference>
<reference evidence="13" key="1">
    <citation type="submission" date="2022-08" db="EMBL/GenBank/DDBJ databases">
        <authorList>
            <person name="Kallberg Y."/>
            <person name="Tangrot J."/>
            <person name="Rosling A."/>
        </authorList>
    </citation>
    <scope>NUCLEOTIDE SEQUENCE</scope>
    <source>
        <strain evidence="13">Wild A</strain>
    </source>
</reference>
<keyword evidence="4" id="KW-0479">Metal-binding</keyword>
<dbReference type="AlphaFoldDB" id="A0A9W4SZ00"/>
<dbReference type="SMART" id="SM00873">
    <property type="entry name" value="B3_4"/>
    <property type="match status" value="1"/>
</dbReference>
<evidence type="ECO:0000256" key="5">
    <source>
        <dbReference type="ARBA" id="ARBA00022741"/>
    </source>
</evidence>
<dbReference type="PANTHER" id="PTHR10947">
    <property type="entry name" value="PHENYLALANYL-TRNA SYNTHETASE BETA CHAIN AND LEUCINE-RICH REPEAT-CONTAINING PROTEIN 47"/>
    <property type="match status" value="1"/>
</dbReference>
<dbReference type="InterPro" id="IPR005147">
    <property type="entry name" value="tRNA_synthase_B5-dom"/>
</dbReference>
<evidence type="ECO:0000313" key="13">
    <source>
        <dbReference type="EMBL" id="CAI2186030.1"/>
    </source>
</evidence>
<evidence type="ECO:0000256" key="3">
    <source>
        <dbReference type="ARBA" id="ARBA00022598"/>
    </source>
</evidence>
<evidence type="ECO:0000259" key="11">
    <source>
        <dbReference type="PROSITE" id="PS51447"/>
    </source>
</evidence>
<dbReference type="Pfam" id="PF03147">
    <property type="entry name" value="FDX-ACB"/>
    <property type="match status" value="1"/>
</dbReference>
<dbReference type="Pfam" id="PF03484">
    <property type="entry name" value="B5"/>
    <property type="match status" value="1"/>
</dbReference>
<evidence type="ECO:0000256" key="2">
    <source>
        <dbReference type="ARBA" id="ARBA00012814"/>
    </source>
</evidence>
<evidence type="ECO:0000256" key="7">
    <source>
        <dbReference type="ARBA" id="ARBA00022842"/>
    </source>
</evidence>
<evidence type="ECO:0000256" key="10">
    <source>
        <dbReference type="SAM" id="Coils"/>
    </source>
</evidence>
<accession>A0A9W4SZ00</accession>
<dbReference type="Pfam" id="PF17759">
    <property type="entry name" value="tRNA_synthFbeta"/>
    <property type="match status" value="1"/>
</dbReference>
<evidence type="ECO:0000256" key="6">
    <source>
        <dbReference type="ARBA" id="ARBA00022840"/>
    </source>
</evidence>
<dbReference type="SUPFAM" id="SSF55681">
    <property type="entry name" value="Class II aaRS and biotin synthetases"/>
    <property type="match status" value="1"/>
</dbReference>
<dbReference type="Pfam" id="PF03483">
    <property type="entry name" value="B3_4"/>
    <property type="match status" value="1"/>
</dbReference>
<sequence length="1006" mass="115924">MVYENNIPKTETVYELKENTYEIKTSKLSPAARTKVIKMFGGYYVSDIALMEMYGPGILDEIKVVGTIEFWISKGVEAKDVIKHIVHKNDGIEYKVEYVKENLFLPAISPVEIAKKLTYHGLETKLIEKEGNIYLEFDLLPNRENKQKILEVKIESRNCQAFHLGLSINNIVDAANLVMLESGQPLHIFDYDSLPEKKELIIRQAREGEIMVSFQKSSLILSSKDMVISSGEKIIDLAGIIGTQETGITSRTRNILIECASFCPKTIRTTTNRLNFTTSASRYFCRKNSSFSSPKYILRRVISLIVDSYKGNLNSGEFFTYQEVKKSEPMTITITQNFIEQKTGEKFSELVIEKLLKQLNFFCQKKGTFYYVIVPHYRSDVVTREDLLEELLRVYDYNEITGQLPNDFKAISFISNSDEKKKQQIRTYLTNYGYQEVITYSLVGKMSKEFKENKEGYTCYELLTPKNEYHKYYRQTLVPSHLKIISYNLSHSNKNLLFFEIGSVYNFEKNEELLILSGVAVIFSPISTSFLNPSQSAEIFLNKEKIGFLGQVSPSVAQNYQINEPVFIAQISLTKIFNYLINFPRIVNYKAISNFPVSERDLSFLFPEDLDYNKVIEEIKRLGGDKLVEINIFDVYQSVEMGKRKQKSVSYHLVFQSSTKTLENKEIEESIIEISEKVEQIQAILSQFKQLVPEGFTELGSTEDLKEPVCERYSFKHNGKLITLDIDKELSDRLKLNSEDNFCIDEKILPSDLPEEGIITIRNEEEIFLKKSFTVDNLEEDINELFNKIIELKGEKEEKQGTIDNLQNQLNQIQNERAAFPNLPTFADYQLLQNERDRLQTTITRFQILLGINDLNNLPVVLQGETLTSLLARPTLTQLNDLRREKDQELTTKNTQIATIIKPFSDERHADLYMRRHLDLHDIISDNLDLNFPFSYGVIPLLLDSPNLKQPKLPNKLRELEIKDCPNLKGLDFPTSLHCFKISGYQASLSKLEFNAGIFIVRLAED</sequence>
<dbReference type="Gene3D" id="3.30.70.380">
    <property type="entry name" value="Ferrodoxin-fold anticodon-binding domain"/>
    <property type="match status" value="1"/>
</dbReference>
<dbReference type="InterPro" id="IPR020825">
    <property type="entry name" value="Phe-tRNA_synthase-like_B3/B4"/>
</dbReference>
<keyword evidence="7" id="KW-0460">Magnesium</keyword>
<dbReference type="InterPro" id="IPR045864">
    <property type="entry name" value="aa-tRNA-synth_II/BPL/LPL"/>
</dbReference>
<comment type="caution">
    <text evidence="13">The sequence shown here is derived from an EMBL/GenBank/DDBJ whole genome shotgun (WGS) entry which is preliminary data.</text>
</comment>
<dbReference type="Gene3D" id="3.50.40.10">
    <property type="entry name" value="Phenylalanyl-trna Synthetase, Chain B, domain 3"/>
    <property type="match status" value="1"/>
</dbReference>
<protein>
    <recommendedName>
        <fullName evidence="2">phenylalanine--tRNA ligase</fullName>
        <ecNumber evidence="2">6.1.1.20</ecNumber>
    </recommendedName>
</protein>
<organism evidence="13 14">
    <name type="scientific">Funneliformis geosporum</name>
    <dbReference type="NCBI Taxonomy" id="1117311"/>
    <lineage>
        <taxon>Eukaryota</taxon>
        <taxon>Fungi</taxon>
        <taxon>Fungi incertae sedis</taxon>
        <taxon>Mucoromycota</taxon>
        <taxon>Glomeromycotina</taxon>
        <taxon>Glomeromycetes</taxon>
        <taxon>Glomerales</taxon>
        <taxon>Glomeraceae</taxon>
        <taxon>Funneliformis</taxon>
    </lineage>
</organism>
<dbReference type="GO" id="GO:0009328">
    <property type="term" value="C:phenylalanine-tRNA ligase complex"/>
    <property type="evidence" value="ECO:0007669"/>
    <property type="project" value="TreeGrafter"/>
</dbReference>
<evidence type="ECO:0000256" key="8">
    <source>
        <dbReference type="ARBA" id="ARBA00022917"/>
    </source>
</evidence>
<dbReference type="OrthoDB" id="2389074at2759"/>
<dbReference type="SMART" id="SM00896">
    <property type="entry name" value="FDX-ACB"/>
    <property type="match status" value="1"/>
</dbReference>
<feature type="domain" description="FDX-ACB" evidence="11">
    <location>
        <begin position="593"/>
        <end position="686"/>
    </location>
</feature>
<dbReference type="Gene3D" id="3.30.930.10">
    <property type="entry name" value="Bira Bifunctional Protein, Domain 2"/>
    <property type="match status" value="2"/>
</dbReference>
<keyword evidence="6" id="KW-0067">ATP-binding</keyword>
<dbReference type="GO" id="GO:0003723">
    <property type="term" value="F:RNA binding"/>
    <property type="evidence" value="ECO:0007669"/>
    <property type="project" value="InterPro"/>
</dbReference>
<dbReference type="GO" id="GO:0004826">
    <property type="term" value="F:phenylalanine-tRNA ligase activity"/>
    <property type="evidence" value="ECO:0007669"/>
    <property type="project" value="UniProtKB-EC"/>
</dbReference>
<dbReference type="EC" id="6.1.1.20" evidence="2"/>
<keyword evidence="10" id="KW-0175">Coiled coil</keyword>
<dbReference type="GO" id="GO:0005524">
    <property type="term" value="F:ATP binding"/>
    <property type="evidence" value="ECO:0007669"/>
    <property type="project" value="UniProtKB-KW"/>
</dbReference>
<keyword evidence="9" id="KW-0030">Aminoacyl-tRNA synthetase</keyword>
<feature type="coiled-coil region" evidence="10">
    <location>
        <begin position="775"/>
        <end position="816"/>
    </location>
</feature>
<keyword evidence="3" id="KW-0436">Ligase</keyword>
<dbReference type="PANTHER" id="PTHR10947:SF0">
    <property type="entry name" value="PHENYLALANINE--TRNA LIGASE BETA SUBUNIT"/>
    <property type="match status" value="1"/>
</dbReference>
<dbReference type="InterPro" id="IPR041616">
    <property type="entry name" value="PheRS_beta_core"/>
</dbReference>
<dbReference type="InterPro" id="IPR005121">
    <property type="entry name" value="Fdx_antiC-bd"/>
</dbReference>
<dbReference type="InterPro" id="IPR005146">
    <property type="entry name" value="B3/B4_tRNA-bd"/>
</dbReference>
<proteinExistence type="predicted"/>
<dbReference type="InterPro" id="IPR009061">
    <property type="entry name" value="DNA-bd_dom_put_sf"/>
</dbReference>
<dbReference type="SMART" id="SM00874">
    <property type="entry name" value="B5"/>
    <property type="match status" value="1"/>
</dbReference>
<gene>
    <name evidence="13" type="ORF">FWILDA_LOCUS12372</name>
</gene>